<keyword evidence="1" id="KW-0812">Transmembrane</keyword>
<accession>A0A5K0Y1P8</accession>
<dbReference type="EMBL" id="LR721776">
    <property type="protein sequence ID" value="VVV71227.1"/>
    <property type="molecule type" value="Genomic_DNA"/>
</dbReference>
<keyword evidence="1" id="KW-1133">Transmembrane helix</keyword>
<feature type="transmembrane region" description="Helical" evidence="1">
    <location>
        <begin position="15"/>
        <end position="38"/>
    </location>
</feature>
<reference evidence="2" key="1">
    <citation type="submission" date="2019-09" db="EMBL/GenBank/DDBJ databases">
        <authorList>
            <person name="Zhang L."/>
        </authorList>
    </citation>
    <scope>NUCLEOTIDE SEQUENCE</scope>
</reference>
<name>A0A5K0Y1P8_9MAGN</name>
<sequence>MWKEAGVNGLHNDFLFLWMAFVTIILISTVIFSCAVGAEKDRATTAAGGSSCGAECGAGCGA</sequence>
<organism evidence="2">
    <name type="scientific">Nymphaea colorata</name>
    <name type="common">pocket water lily</name>
    <dbReference type="NCBI Taxonomy" id="210225"/>
    <lineage>
        <taxon>Eukaryota</taxon>
        <taxon>Viridiplantae</taxon>
        <taxon>Streptophyta</taxon>
        <taxon>Embryophyta</taxon>
        <taxon>Tracheophyta</taxon>
        <taxon>Spermatophyta</taxon>
        <taxon>Magnoliopsida</taxon>
        <taxon>Nymphaeales</taxon>
        <taxon>Nymphaeaceae</taxon>
        <taxon>Nymphaea</taxon>
    </lineage>
</organism>
<gene>
    <name evidence="2" type="ORF">NYM_LOCUS7197</name>
</gene>
<proteinExistence type="predicted"/>
<protein>
    <submittedName>
        <fullName evidence="2">Uncharacterized protein</fullName>
    </submittedName>
</protein>
<dbReference type="AlphaFoldDB" id="A0A5K0Y1P8"/>
<evidence type="ECO:0000313" key="2">
    <source>
        <dbReference type="EMBL" id="VVV71227.1"/>
    </source>
</evidence>
<keyword evidence="1" id="KW-0472">Membrane</keyword>
<dbReference type="PANTHER" id="PTHR37199">
    <property type="entry name" value="TRANSMEMBRANE PROTEIN"/>
    <property type="match status" value="1"/>
</dbReference>
<dbReference type="PANTHER" id="PTHR37199:SF5">
    <property type="entry name" value="TRANSMEMBRANE PROTEIN"/>
    <property type="match status" value="1"/>
</dbReference>
<evidence type="ECO:0000256" key="1">
    <source>
        <dbReference type="SAM" id="Phobius"/>
    </source>
</evidence>
<dbReference type="PROSITE" id="PS51257">
    <property type="entry name" value="PROKAR_LIPOPROTEIN"/>
    <property type="match status" value="1"/>
</dbReference>
<dbReference type="Gramene" id="NC11G0241570.1">
    <property type="protein sequence ID" value="NC11G0241570.1:cds"/>
    <property type="gene ID" value="NC11G0241570"/>
</dbReference>